<evidence type="ECO:0000256" key="5">
    <source>
        <dbReference type="RuleBase" id="RU000416"/>
    </source>
</evidence>
<evidence type="ECO:0000313" key="7">
    <source>
        <dbReference type="EMBL" id="ELZ30633.1"/>
    </source>
</evidence>
<keyword evidence="4" id="KW-0949">S-adenosyl-L-methionine</keyword>
<keyword evidence="2 7" id="KW-0489">Methyltransferase</keyword>
<dbReference type="PROSITE" id="PS00095">
    <property type="entry name" value="C5_MTASE_2"/>
    <property type="match status" value="1"/>
</dbReference>
<name>M0D731_9EURY</name>
<dbReference type="Gene3D" id="3.40.50.150">
    <property type="entry name" value="Vaccinia Virus protein VP39"/>
    <property type="match status" value="1"/>
</dbReference>
<evidence type="ECO:0000256" key="4">
    <source>
        <dbReference type="ARBA" id="ARBA00022691"/>
    </source>
</evidence>
<dbReference type="GO" id="GO:0003886">
    <property type="term" value="F:DNA (cytosine-5-)-methyltransferase activity"/>
    <property type="evidence" value="ECO:0007669"/>
    <property type="project" value="UniProtKB-EC"/>
</dbReference>
<gene>
    <name evidence="7" type="ORF">C473_12211</name>
</gene>
<feature type="compositionally biased region" description="Acidic residues" evidence="6">
    <location>
        <begin position="40"/>
        <end position="52"/>
    </location>
</feature>
<dbReference type="PANTHER" id="PTHR10629">
    <property type="entry name" value="CYTOSINE-SPECIFIC METHYLTRANSFERASE"/>
    <property type="match status" value="1"/>
</dbReference>
<dbReference type="PANTHER" id="PTHR10629:SF52">
    <property type="entry name" value="DNA (CYTOSINE-5)-METHYLTRANSFERASE 1"/>
    <property type="match status" value="1"/>
</dbReference>
<dbReference type="PATRIC" id="fig|1227486.3.peg.2360"/>
<dbReference type="InterPro" id="IPR018117">
    <property type="entry name" value="C5_DNA_meth_AS"/>
</dbReference>
<dbReference type="InterPro" id="IPR029063">
    <property type="entry name" value="SAM-dependent_MTases_sf"/>
</dbReference>
<dbReference type="Proteomes" id="UP000011572">
    <property type="component" value="Unassembled WGS sequence"/>
</dbReference>
<dbReference type="AlphaFoldDB" id="M0D731"/>
<keyword evidence="3 7" id="KW-0808">Transferase</keyword>
<feature type="region of interest" description="Disordered" evidence="6">
    <location>
        <begin position="27"/>
        <end position="52"/>
    </location>
</feature>
<dbReference type="EC" id="2.1.1.37" evidence="1"/>
<dbReference type="PRINTS" id="PR00105">
    <property type="entry name" value="C5METTRFRASE"/>
</dbReference>
<protein>
    <recommendedName>
        <fullName evidence="1">DNA (cytosine-5-)-methyltransferase</fullName>
        <ecNumber evidence="1">2.1.1.37</ecNumber>
    </recommendedName>
</protein>
<dbReference type="InterPro" id="IPR050390">
    <property type="entry name" value="C5-Methyltransferase"/>
</dbReference>
<dbReference type="InterPro" id="IPR031303">
    <property type="entry name" value="C5_meth_CS"/>
</dbReference>
<proteinExistence type="inferred from homology"/>
<dbReference type="NCBIfam" id="TIGR00675">
    <property type="entry name" value="dcm"/>
    <property type="match status" value="1"/>
</dbReference>
<sequence length="426" mass="47862">MTFLCARGEPSDRWTEYARPRSAEVVSVGADGASAPESDAASDDADAPAEAGDDAPVVAGFFSGCGGLDLGFERAGFDVALGSDQWEPAAETYRRNFPDTEFVEEDVRELDAPAIREAVAGAGYDPDGVDVVIGGPPCQGFSRLNNEQIELDEMEKDRRNTLFEEFLRVVSVLEPQLVLMENVRDLINRQTSDDRYVKDLIVDEFAAHGYKCEYRVLEAEQYGVPQKRRRIFFMGTDRDVPIRFPEPTTPEGQWRTAGEALADATDDLPNMTYADTGEKTLERIRHVPPGGYYRDLPDRLKTKKYQCDCEDTDTCPHEPEIVKRYGTYLRRLDPEEPSLTVSTNVFIHPSEDRYLTPREMARLQTFPDEFVFEGTKTDVMKQIGNAVPVRLGEELANQLLEYFPEVRDAPPADPDVYEQQSLTDLA</sequence>
<dbReference type="Pfam" id="PF00145">
    <property type="entry name" value="DNA_methylase"/>
    <property type="match status" value="1"/>
</dbReference>
<dbReference type="GO" id="GO:0044027">
    <property type="term" value="P:negative regulation of gene expression via chromosomal CpG island methylation"/>
    <property type="evidence" value="ECO:0007669"/>
    <property type="project" value="TreeGrafter"/>
</dbReference>
<dbReference type="SUPFAM" id="SSF53335">
    <property type="entry name" value="S-adenosyl-L-methionine-dependent methyltransferases"/>
    <property type="match status" value="1"/>
</dbReference>
<evidence type="ECO:0000256" key="2">
    <source>
        <dbReference type="ARBA" id="ARBA00022603"/>
    </source>
</evidence>
<feature type="region of interest" description="Disordered" evidence="6">
    <location>
        <begin position="407"/>
        <end position="426"/>
    </location>
</feature>
<evidence type="ECO:0000256" key="6">
    <source>
        <dbReference type="SAM" id="MobiDB-lite"/>
    </source>
</evidence>
<dbReference type="Gene3D" id="3.90.120.10">
    <property type="entry name" value="DNA Methylase, subunit A, domain 2"/>
    <property type="match status" value="1"/>
</dbReference>
<comment type="similarity">
    <text evidence="5">Belongs to the class I-like SAM-binding methyltransferase superfamily. C5-methyltransferase family.</text>
</comment>
<dbReference type="EMBL" id="AOIW01000064">
    <property type="protein sequence ID" value="ELZ30633.1"/>
    <property type="molecule type" value="Genomic_DNA"/>
</dbReference>
<dbReference type="PROSITE" id="PS51679">
    <property type="entry name" value="SAM_MT_C5"/>
    <property type="match status" value="1"/>
</dbReference>
<evidence type="ECO:0000256" key="3">
    <source>
        <dbReference type="ARBA" id="ARBA00022679"/>
    </source>
</evidence>
<reference evidence="7 8" key="1">
    <citation type="journal article" date="2014" name="PLoS Genet.">
        <title>Phylogenetically driven sequencing of extremely halophilic archaea reveals strategies for static and dynamic osmo-response.</title>
        <authorList>
            <person name="Becker E.A."/>
            <person name="Seitzer P.M."/>
            <person name="Tritt A."/>
            <person name="Larsen D."/>
            <person name="Krusor M."/>
            <person name="Yao A.I."/>
            <person name="Wu D."/>
            <person name="Madern D."/>
            <person name="Eisen J.A."/>
            <person name="Darling A.E."/>
            <person name="Facciotti M.T."/>
        </authorList>
    </citation>
    <scope>NUCLEOTIDE SEQUENCE [LARGE SCALE GENOMIC DNA]</scope>
    <source>
        <strain evidence="7 8">JCM 10247</strain>
    </source>
</reference>
<evidence type="ECO:0000313" key="8">
    <source>
        <dbReference type="Proteomes" id="UP000011572"/>
    </source>
</evidence>
<dbReference type="InterPro" id="IPR001525">
    <property type="entry name" value="C5_MeTfrase"/>
</dbReference>
<feature type="compositionally biased region" description="Low complexity" evidence="6">
    <location>
        <begin position="29"/>
        <end position="39"/>
    </location>
</feature>
<dbReference type="CDD" id="cd00315">
    <property type="entry name" value="Cyt_C5_DNA_methylase"/>
    <property type="match status" value="1"/>
</dbReference>
<evidence type="ECO:0000256" key="1">
    <source>
        <dbReference type="ARBA" id="ARBA00011975"/>
    </source>
</evidence>
<dbReference type="GO" id="GO:0032259">
    <property type="term" value="P:methylation"/>
    <property type="evidence" value="ECO:0007669"/>
    <property type="project" value="UniProtKB-KW"/>
</dbReference>
<dbReference type="PROSITE" id="PS00094">
    <property type="entry name" value="C5_MTASE_1"/>
    <property type="match status" value="1"/>
</dbReference>
<comment type="caution">
    <text evidence="7">The sequence shown here is derived from an EMBL/GenBank/DDBJ whole genome shotgun (WGS) entry which is preliminary data.</text>
</comment>
<dbReference type="GO" id="GO:0003677">
    <property type="term" value="F:DNA binding"/>
    <property type="evidence" value="ECO:0007669"/>
    <property type="project" value="TreeGrafter"/>
</dbReference>
<accession>M0D731</accession>
<organism evidence="7 8">
    <name type="scientific">Halorubrum distributum JCM 10247</name>
    <dbReference type="NCBI Taxonomy" id="1227486"/>
    <lineage>
        <taxon>Archaea</taxon>
        <taxon>Methanobacteriati</taxon>
        <taxon>Methanobacteriota</taxon>
        <taxon>Stenosarchaea group</taxon>
        <taxon>Halobacteria</taxon>
        <taxon>Halobacteriales</taxon>
        <taxon>Haloferacaceae</taxon>
        <taxon>Halorubrum</taxon>
        <taxon>Halorubrum distributum group</taxon>
    </lineage>
</organism>